<dbReference type="RefSeq" id="XP_007405485.1">
    <property type="nucleotide sequence ID" value="XM_007405423.1"/>
</dbReference>
<dbReference type="InParanoid" id="F4R8X0"/>
<evidence type="ECO:0000256" key="1">
    <source>
        <dbReference type="ARBA" id="ARBA00008861"/>
    </source>
</evidence>
<dbReference type="AlphaFoldDB" id="F4R8X0"/>
<dbReference type="HOGENOM" id="CLU_093936_1_1_1"/>
<evidence type="ECO:0000313" key="6">
    <source>
        <dbReference type="Proteomes" id="UP000001072"/>
    </source>
</evidence>
<dbReference type="KEGG" id="mlr:MELLADRAFT_115309"/>
<dbReference type="eggNOG" id="KOG1549">
    <property type="taxonomic scope" value="Eukaryota"/>
</dbReference>
<keyword evidence="6" id="KW-1185">Reference proteome</keyword>
<reference evidence="6" key="1">
    <citation type="journal article" date="2011" name="Proc. Natl. Acad. Sci. U.S.A.">
        <title>Obligate biotrophy features unraveled by the genomic analysis of rust fungi.</title>
        <authorList>
            <person name="Duplessis S."/>
            <person name="Cuomo C.A."/>
            <person name="Lin Y.-C."/>
            <person name="Aerts A."/>
            <person name="Tisserant E."/>
            <person name="Veneault-Fourrey C."/>
            <person name="Joly D.L."/>
            <person name="Hacquard S."/>
            <person name="Amselem J."/>
            <person name="Cantarel B.L."/>
            <person name="Chiu R."/>
            <person name="Coutinho P.M."/>
            <person name="Feau N."/>
            <person name="Field M."/>
            <person name="Frey P."/>
            <person name="Gelhaye E."/>
            <person name="Goldberg J."/>
            <person name="Grabherr M.G."/>
            <person name="Kodira C.D."/>
            <person name="Kohler A."/>
            <person name="Kuees U."/>
            <person name="Lindquist E.A."/>
            <person name="Lucas S.M."/>
            <person name="Mago R."/>
            <person name="Mauceli E."/>
            <person name="Morin E."/>
            <person name="Murat C."/>
            <person name="Pangilinan J.L."/>
            <person name="Park R."/>
            <person name="Pearson M."/>
            <person name="Quesneville H."/>
            <person name="Rouhier N."/>
            <person name="Sakthikumar S."/>
            <person name="Salamov A.A."/>
            <person name="Schmutz J."/>
            <person name="Selles B."/>
            <person name="Shapiro H."/>
            <person name="Tanguay P."/>
            <person name="Tuskan G.A."/>
            <person name="Henrissat B."/>
            <person name="Van de Peer Y."/>
            <person name="Rouze P."/>
            <person name="Ellis J.G."/>
            <person name="Dodds P.N."/>
            <person name="Schein J.E."/>
            <person name="Zhong S."/>
            <person name="Hamelin R.C."/>
            <person name="Grigoriev I.V."/>
            <person name="Szabo L.J."/>
            <person name="Martin F."/>
        </authorList>
    </citation>
    <scope>NUCLEOTIDE SEQUENCE [LARGE SCALE GENOMIC DNA]</scope>
    <source>
        <strain evidence="6">98AG31 / pathotype 3-4-7</strain>
    </source>
</reference>
<sequence length="185" mass="20935">MDQSSPPVHKLFTYGTLMNIPILERVLGRTVDDLKFMPAILLNHSRLKLLDADYPAAVPVSTAKSILGRGLTAEESEVHGRLIIGLTPTDLLRLDRFEGEGERYNSMILSVTVIDESQDNSISSNDEQTILGDNVEASVYIYSDGLRSNLAPVFWTHEEFSKNHLLKWTQDQLAEFDIFEERREI</sequence>
<organism evidence="6">
    <name type="scientific">Melampsora larici-populina (strain 98AG31 / pathotype 3-4-7)</name>
    <name type="common">Poplar leaf rust fungus</name>
    <dbReference type="NCBI Taxonomy" id="747676"/>
    <lineage>
        <taxon>Eukaryota</taxon>
        <taxon>Fungi</taxon>
        <taxon>Dikarya</taxon>
        <taxon>Basidiomycota</taxon>
        <taxon>Pucciniomycotina</taxon>
        <taxon>Pucciniomycetes</taxon>
        <taxon>Pucciniales</taxon>
        <taxon>Melampsoraceae</taxon>
        <taxon>Melampsora</taxon>
    </lineage>
</organism>
<evidence type="ECO:0000259" key="4">
    <source>
        <dbReference type="Pfam" id="PF06094"/>
    </source>
</evidence>
<evidence type="ECO:0000256" key="3">
    <source>
        <dbReference type="ARBA" id="ARBA00030602"/>
    </source>
</evidence>
<accession>F4R8X0</accession>
<dbReference type="Pfam" id="PF06094">
    <property type="entry name" value="GGACT"/>
    <property type="match status" value="1"/>
</dbReference>
<comment type="similarity">
    <text evidence="1">Belongs to the gamma-glutamylcyclotransferase family.</text>
</comment>
<dbReference type="Gene3D" id="3.10.490.10">
    <property type="entry name" value="Gamma-glutamyl cyclotransferase-like"/>
    <property type="match status" value="1"/>
</dbReference>
<dbReference type="InterPro" id="IPR036568">
    <property type="entry name" value="GGCT-like_sf"/>
</dbReference>
<dbReference type="CDD" id="cd06661">
    <property type="entry name" value="GGCT_like"/>
    <property type="match status" value="1"/>
</dbReference>
<gene>
    <name evidence="5" type="ORF">MELLADRAFT_115309</name>
</gene>
<evidence type="ECO:0000256" key="2">
    <source>
        <dbReference type="ARBA" id="ARBA00022679"/>
    </source>
</evidence>
<name>F4R8X0_MELLP</name>
<dbReference type="GO" id="GO:0016740">
    <property type="term" value="F:transferase activity"/>
    <property type="evidence" value="ECO:0007669"/>
    <property type="project" value="UniProtKB-KW"/>
</dbReference>
<dbReference type="PANTHER" id="PTHR31544">
    <property type="entry name" value="AIG2-LIKE PROTEIN D"/>
    <property type="match status" value="1"/>
</dbReference>
<dbReference type="PANTHER" id="PTHR31544:SF2">
    <property type="entry name" value="AIG2-LIKE PROTEIN D"/>
    <property type="match status" value="1"/>
</dbReference>
<dbReference type="InterPro" id="IPR013024">
    <property type="entry name" value="GGCT-like"/>
</dbReference>
<evidence type="ECO:0000313" key="5">
    <source>
        <dbReference type="EMBL" id="EGG10883.1"/>
    </source>
</evidence>
<protein>
    <recommendedName>
        <fullName evidence="3">Putative gamma-glutamylcyclotransferase</fullName>
    </recommendedName>
</protein>
<dbReference type="InterPro" id="IPR045038">
    <property type="entry name" value="AIG2-like"/>
</dbReference>
<dbReference type="EMBL" id="GL883093">
    <property type="protein sequence ID" value="EGG10883.1"/>
    <property type="molecule type" value="Genomic_DNA"/>
</dbReference>
<dbReference type="InterPro" id="IPR009288">
    <property type="entry name" value="AIG2-like_dom"/>
</dbReference>
<dbReference type="VEuPathDB" id="FungiDB:MELLADRAFT_115309"/>
<keyword evidence="2" id="KW-0808">Transferase</keyword>
<proteinExistence type="inferred from homology"/>
<dbReference type="SUPFAM" id="SSF110857">
    <property type="entry name" value="Gamma-glutamyl cyclotransferase-like"/>
    <property type="match status" value="1"/>
</dbReference>
<dbReference type="Proteomes" id="UP000001072">
    <property type="component" value="Unassembled WGS sequence"/>
</dbReference>
<dbReference type="OrthoDB" id="1044435at2759"/>
<dbReference type="GeneID" id="18925563"/>
<feature type="domain" description="Gamma-glutamylcyclotransferase AIG2-like" evidence="4">
    <location>
        <begin position="11"/>
        <end position="144"/>
    </location>
</feature>